<evidence type="ECO:0000313" key="2">
    <source>
        <dbReference type="EMBL" id="MBB4857379.1"/>
    </source>
</evidence>
<gene>
    <name evidence="2" type="ORF">HNO88_000686</name>
</gene>
<dbReference type="InterPro" id="IPR016181">
    <property type="entry name" value="Acyl_CoA_acyltransferase"/>
</dbReference>
<dbReference type="AlphaFoldDB" id="A0A7W7K7Y7"/>
<name>A0A7W7K7Y7_9SPHN</name>
<dbReference type="Pfam" id="PF13302">
    <property type="entry name" value="Acetyltransf_3"/>
    <property type="match status" value="1"/>
</dbReference>
<accession>A0A7W7K7Y7</accession>
<sequence length="195" mass="21443">MFIRSERLFLRPAWPEDVAELHAALADERVVRHLARVPWPYTLEHAQDFVSRPQDRRYPSMLITLPGARGARVIGGIGLHEDATGVDAPAHLGYWLTPEAWGRGYATEAASAVLRLARTLRHPRVGAHHFVDNPASGRVLEKLGFRACGSVTERFSLGRGECAPSRGYLLRFDTAGDCDDDAPPEGSPEIGKRAA</sequence>
<reference evidence="2 3" key="1">
    <citation type="submission" date="2020-08" db="EMBL/GenBank/DDBJ databases">
        <title>Functional genomics of gut bacteria from endangered species of beetles.</title>
        <authorList>
            <person name="Carlos-Shanley C."/>
        </authorList>
    </citation>
    <scope>NUCLEOTIDE SEQUENCE [LARGE SCALE GENOMIC DNA]</scope>
    <source>
        <strain evidence="2 3">S00245</strain>
    </source>
</reference>
<dbReference type="PANTHER" id="PTHR43792">
    <property type="entry name" value="GNAT FAMILY, PUTATIVE (AFU_ORTHOLOGUE AFUA_3G00765)-RELATED-RELATED"/>
    <property type="match status" value="1"/>
</dbReference>
<organism evidence="2 3">
    <name type="scientific">Novosphingobium chloroacetimidivorans</name>
    <dbReference type="NCBI Taxonomy" id="1428314"/>
    <lineage>
        <taxon>Bacteria</taxon>
        <taxon>Pseudomonadati</taxon>
        <taxon>Pseudomonadota</taxon>
        <taxon>Alphaproteobacteria</taxon>
        <taxon>Sphingomonadales</taxon>
        <taxon>Sphingomonadaceae</taxon>
        <taxon>Novosphingobium</taxon>
    </lineage>
</organism>
<feature type="domain" description="N-acetyltransferase" evidence="1">
    <location>
        <begin position="8"/>
        <end position="175"/>
    </location>
</feature>
<dbReference type="PROSITE" id="PS51186">
    <property type="entry name" value="GNAT"/>
    <property type="match status" value="1"/>
</dbReference>
<protein>
    <submittedName>
        <fullName evidence="2">RimJ/RimL family protein N-acetyltransferase</fullName>
    </submittedName>
</protein>
<dbReference type="GO" id="GO:0016747">
    <property type="term" value="F:acyltransferase activity, transferring groups other than amino-acyl groups"/>
    <property type="evidence" value="ECO:0007669"/>
    <property type="project" value="InterPro"/>
</dbReference>
<dbReference type="Gene3D" id="3.40.630.30">
    <property type="match status" value="1"/>
</dbReference>
<dbReference type="RefSeq" id="WP_184242659.1">
    <property type="nucleotide sequence ID" value="NZ_JACHLR010000002.1"/>
</dbReference>
<comment type="caution">
    <text evidence="2">The sequence shown here is derived from an EMBL/GenBank/DDBJ whole genome shotgun (WGS) entry which is preliminary data.</text>
</comment>
<dbReference type="InterPro" id="IPR000182">
    <property type="entry name" value="GNAT_dom"/>
</dbReference>
<keyword evidence="2" id="KW-0808">Transferase</keyword>
<evidence type="ECO:0000313" key="3">
    <source>
        <dbReference type="Proteomes" id="UP000555448"/>
    </source>
</evidence>
<proteinExistence type="predicted"/>
<evidence type="ECO:0000259" key="1">
    <source>
        <dbReference type="PROSITE" id="PS51186"/>
    </source>
</evidence>
<dbReference type="Proteomes" id="UP000555448">
    <property type="component" value="Unassembled WGS sequence"/>
</dbReference>
<dbReference type="SUPFAM" id="SSF55729">
    <property type="entry name" value="Acyl-CoA N-acyltransferases (Nat)"/>
    <property type="match status" value="1"/>
</dbReference>
<dbReference type="InterPro" id="IPR051531">
    <property type="entry name" value="N-acetyltransferase"/>
</dbReference>
<keyword evidence="3" id="KW-1185">Reference proteome</keyword>
<dbReference type="EMBL" id="JACHLR010000002">
    <property type="protein sequence ID" value="MBB4857379.1"/>
    <property type="molecule type" value="Genomic_DNA"/>
</dbReference>